<dbReference type="STRING" id="192903.SAMN04488513_104255"/>
<keyword evidence="2" id="KW-0732">Signal</keyword>
<dbReference type="AlphaFoldDB" id="A0A1M6J5Q6"/>
<protein>
    <recommendedName>
        <fullName evidence="5">Outer membrane protein beta-barrel domain-containing protein</fullName>
    </recommendedName>
</protein>
<sequence length="276" mass="30903">MLRFFTSIFILSIGTFGQAYAQEQPEDQGPKDSTVYKQPYGFRGGVDLSRPLISVLEDNYTGIEFVGDYRLSQNLYLAGELGNEKKTIGTPLGAEIDSEDGDLYNFTASGSYLKLGIDYNTYGNWYGEQNMIYVGARYAFSTFSQTVNEYKIFDTDRYWSPDDFAQGSGEIGEFSGLTASWLEFVVGIKAEMFKNLYFGASARLGFLVTNKEPDNFSNLFIPGFNKVTDGSRFGVGYNYSISYLIPLYKKAKKPKEPKVTGQGRPEPPQEGKQPNN</sequence>
<organism evidence="3 4">
    <name type="scientific">Pseudozobellia thermophila</name>
    <dbReference type="NCBI Taxonomy" id="192903"/>
    <lineage>
        <taxon>Bacteria</taxon>
        <taxon>Pseudomonadati</taxon>
        <taxon>Bacteroidota</taxon>
        <taxon>Flavobacteriia</taxon>
        <taxon>Flavobacteriales</taxon>
        <taxon>Flavobacteriaceae</taxon>
        <taxon>Pseudozobellia</taxon>
    </lineage>
</organism>
<keyword evidence="4" id="KW-1185">Reference proteome</keyword>
<gene>
    <name evidence="3" type="ORF">SAMN04488513_104255</name>
</gene>
<dbReference type="Proteomes" id="UP000184543">
    <property type="component" value="Unassembled WGS sequence"/>
</dbReference>
<evidence type="ECO:0008006" key="5">
    <source>
        <dbReference type="Google" id="ProtNLM"/>
    </source>
</evidence>
<evidence type="ECO:0000313" key="4">
    <source>
        <dbReference type="Proteomes" id="UP000184543"/>
    </source>
</evidence>
<evidence type="ECO:0000313" key="3">
    <source>
        <dbReference type="EMBL" id="SHJ41961.1"/>
    </source>
</evidence>
<feature type="signal peptide" evidence="2">
    <location>
        <begin position="1"/>
        <end position="21"/>
    </location>
</feature>
<feature type="chain" id="PRO_5013314124" description="Outer membrane protein beta-barrel domain-containing protein" evidence="2">
    <location>
        <begin position="22"/>
        <end position="276"/>
    </location>
</feature>
<reference evidence="4" key="1">
    <citation type="submission" date="2016-11" db="EMBL/GenBank/DDBJ databases">
        <authorList>
            <person name="Varghese N."/>
            <person name="Submissions S."/>
        </authorList>
    </citation>
    <scope>NUCLEOTIDE SEQUENCE [LARGE SCALE GENOMIC DNA]</scope>
    <source>
        <strain evidence="4">DSM 19858</strain>
    </source>
</reference>
<dbReference type="Pfam" id="PF19515">
    <property type="entry name" value="DUF6048"/>
    <property type="match status" value="1"/>
</dbReference>
<dbReference type="OrthoDB" id="1199048at2"/>
<accession>A0A1M6J5Q6</accession>
<name>A0A1M6J5Q6_9FLAO</name>
<feature type="region of interest" description="Disordered" evidence="1">
    <location>
        <begin position="251"/>
        <end position="276"/>
    </location>
</feature>
<dbReference type="EMBL" id="FQYU01000004">
    <property type="protein sequence ID" value="SHJ41961.1"/>
    <property type="molecule type" value="Genomic_DNA"/>
</dbReference>
<evidence type="ECO:0000256" key="2">
    <source>
        <dbReference type="SAM" id="SignalP"/>
    </source>
</evidence>
<evidence type="ECO:0000256" key="1">
    <source>
        <dbReference type="SAM" id="MobiDB-lite"/>
    </source>
</evidence>
<proteinExistence type="predicted"/>
<dbReference type="InterPro" id="IPR046111">
    <property type="entry name" value="DUF6048"/>
</dbReference>